<feature type="binding site" evidence="5">
    <location>
        <position position="99"/>
    </location>
    <ligand>
        <name>Fe cation</name>
        <dbReference type="ChEBI" id="CHEBI:24875"/>
        <note>catalytic</note>
    </ligand>
</feature>
<evidence type="ECO:0000313" key="7">
    <source>
        <dbReference type="Proteomes" id="UP000218231"/>
    </source>
</evidence>
<evidence type="ECO:0000256" key="3">
    <source>
        <dbReference type="ARBA" id="ARBA00023002"/>
    </source>
</evidence>
<comment type="caution">
    <text evidence="6">The sequence shown here is derived from an EMBL/GenBank/DDBJ whole genome shotgun (WGS) entry which is preliminary data.</text>
</comment>
<dbReference type="OrthoDB" id="407010at2759"/>
<reference evidence="6 7" key="1">
    <citation type="journal article" date="2017" name="Curr. Biol.">
        <title>Genome architecture and evolution of a unichromosomal asexual nematode.</title>
        <authorList>
            <person name="Fradin H."/>
            <person name="Zegar C."/>
            <person name="Gutwein M."/>
            <person name="Lucas J."/>
            <person name="Kovtun M."/>
            <person name="Corcoran D."/>
            <person name="Baugh L.R."/>
            <person name="Kiontke K."/>
            <person name="Gunsalus K."/>
            <person name="Fitch D.H."/>
            <person name="Piano F."/>
        </authorList>
    </citation>
    <scope>NUCLEOTIDE SEQUENCE [LARGE SCALE GENOMIC DNA]</scope>
    <source>
        <strain evidence="6">PF1309</strain>
    </source>
</reference>
<feature type="binding site" evidence="5">
    <location>
        <position position="55"/>
    </location>
    <ligand>
        <name>Fe cation</name>
        <dbReference type="ChEBI" id="CHEBI:24875"/>
        <note>catalytic</note>
    </ligand>
</feature>
<dbReference type="GO" id="GO:0016121">
    <property type="term" value="P:carotene catabolic process"/>
    <property type="evidence" value="ECO:0007669"/>
    <property type="project" value="TreeGrafter"/>
</dbReference>
<dbReference type="STRING" id="2018661.A0A2A2KK29"/>
<comment type="cofactor">
    <cofactor evidence="5">
        <name>Fe(2+)</name>
        <dbReference type="ChEBI" id="CHEBI:29033"/>
    </cofactor>
    <text evidence="5">Binds 1 Fe(2+) ion per subunit.</text>
</comment>
<evidence type="ECO:0000313" key="6">
    <source>
        <dbReference type="EMBL" id="PAV74222.1"/>
    </source>
</evidence>
<dbReference type="GO" id="GO:0010436">
    <property type="term" value="F:carotenoid dioxygenase activity"/>
    <property type="evidence" value="ECO:0007669"/>
    <property type="project" value="TreeGrafter"/>
</dbReference>
<keyword evidence="3" id="KW-0560">Oxidoreductase</keyword>
<name>A0A2A2KK29_9BILA</name>
<dbReference type="InterPro" id="IPR004294">
    <property type="entry name" value="Carotenoid_Oase"/>
</dbReference>
<evidence type="ECO:0000256" key="1">
    <source>
        <dbReference type="ARBA" id="ARBA00006787"/>
    </source>
</evidence>
<protein>
    <submittedName>
        <fullName evidence="6">Uncharacterized protein</fullName>
    </submittedName>
</protein>
<sequence length="387" mass="44523">MINRKKNANVFFRQHGDGIYACTESPILYRVDPDSLSTLERGNVYNIGTKFSRAHPEYIFTKTMNPANNPNAKNRYTCEDTRIVGTVKSTAADSPCYYHSFGLTENHFVLFEGPVRISSKDIAARHKMKKSYNECMFYDPSLGTNVLVVDQRTTKQTPITYKASSFFTFHHANAFEKDGNLVVDYCRMRKPDIFQAYSLENMRKGNFLNTDDMDRAAYLARMVIPLSIPKDAKVGDDLLKDIGPYGKGCSAEDVIITDQSFEFPRYNYDHYNLREYRYVYGSSILKYETNLTGIVKADLVDRMNVKIWHRENQSQLCAEPVFMPDPNGKEEDDGILVCPVMIMSGKENPFILVLNAKDLKEMCRYIIPQDRIPFGFHSMFVQRPHTH</sequence>
<keyword evidence="2 5" id="KW-0479">Metal-binding</keyword>
<dbReference type="EMBL" id="LIAE01008388">
    <property type="protein sequence ID" value="PAV74222.1"/>
    <property type="molecule type" value="Genomic_DNA"/>
</dbReference>
<keyword evidence="7" id="KW-1185">Reference proteome</keyword>
<dbReference type="Proteomes" id="UP000218231">
    <property type="component" value="Unassembled WGS sequence"/>
</dbReference>
<dbReference type="Pfam" id="PF03055">
    <property type="entry name" value="RPE65"/>
    <property type="match status" value="1"/>
</dbReference>
<proteinExistence type="inferred from homology"/>
<dbReference type="AlphaFoldDB" id="A0A2A2KK29"/>
<keyword evidence="4 5" id="KW-0408">Iron</keyword>
<feature type="binding site" evidence="5">
    <location>
        <position position="170"/>
    </location>
    <ligand>
        <name>Fe cation</name>
        <dbReference type="ChEBI" id="CHEBI:24875"/>
        <note>catalytic</note>
    </ligand>
</feature>
<dbReference type="GO" id="GO:0042574">
    <property type="term" value="P:retinal metabolic process"/>
    <property type="evidence" value="ECO:0007669"/>
    <property type="project" value="TreeGrafter"/>
</dbReference>
<dbReference type="GO" id="GO:0003834">
    <property type="term" value="F:beta-carotene 15,15'-dioxygenase activity"/>
    <property type="evidence" value="ECO:0007669"/>
    <property type="project" value="TreeGrafter"/>
</dbReference>
<evidence type="ECO:0000256" key="2">
    <source>
        <dbReference type="ARBA" id="ARBA00022723"/>
    </source>
</evidence>
<dbReference type="PANTHER" id="PTHR10543">
    <property type="entry name" value="BETA-CAROTENE DIOXYGENASE"/>
    <property type="match status" value="1"/>
</dbReference>
<dbReference type="PANTHER" id="PTHR10543:SF24">
    <property type="entry name" value="CAROTENOID ISOMEROOXYGENASE"/>
    <property type="match status" value="1"/>
</dbReference>
<feature type="binding site" evidence="5">
    <location>
        <position position="377"/>
    </location>
    <ligand>
        <name>Fe cation</name>
        <dbReference type="ChEBI" id="CHEBI:24875"/>
        <note>catalytic</note>
    </ligand>
</feature>
<dbReference type="GO" id="GO:0046872">
    <property type="term" value="F:metal ion binding"/>
    <property type="evidence" value="ECO:0007669"/>
    <property type="project" value="UniProtKB-KW"/>
</dbReference>
<comment type="similarity">
    <text evidence="1">Belongs to the carotenoid oxygenase family.</text>
</comment>
<gene>
    <name evidence="6" type="ORF">WR25_24789</name>
</gene>
<organism evidence="6 7">
    <name type="scientific">Diploscapter pachys</name>
    <dbReference type="NCBI Taxonomy" id="2018661"/>
    <lineage>
        <taxon>Eukaryota</taxon>
        <taxon>Metazoa</taxon>
        <taxon>Ecdysozoa</taxon>
        <taxon>Nematoda</taxon>
        <taxon>Chromadorea</taxon>
        <taxon>Rhabditida</taxon>
        <taxon>Rhabditina</taxon>
        <taxon>Rhabditomorpha</taxon>
        <taxon>Rhabditoidea</taxon>
        <taxon>Rhabditidae</taxon>
        <taxon>Diploscapter</taxon>
    </lineage>
</organism>
<accession>A0A2A2KK29</accession>
<evidence type="ECO:0000256" key="4">
    <source>
        <dbReference type="ARBA" id="ARBA00023004"/>
    </source>
</evidence>
<evidence type="ECO:0000256" key="5">
    <source>
        <dbReference type="PIRSR" id="PIRSR604294-1"/>
    </source>
</evidence>